<dbReference type="Proteomes" id="UP000030226">
    <property type="component" value="Segment"/>
</dbReference>
<keyword evidence="2" id="KW-1185">Reference proteome</keyword>
<name>A0A0A1IVR5_9CAUD</name>
<dbReference type="KEGG" id="vg:23680001"/>
<evidence type="ECO:0000313" key="1">
    <source>
        <dbReference type="EMBL" id="CEF89655.1"/>
    </source>
</evidence>
<organism evidence="1 2">
    <name type="scientific">Pseudomonas phage vB_PaeS_PAO1_Ab18</name>
    <dbReference type="NCBI Taxonomy" id="1548905"/>
    <lineage>
        <taxon>Viruses</taxon>
        <taxon>Duplodnaviria</taxon>
        <taxon>Heunggongvirae</taxon>
        <taxon>Uroviricota</taxon>
        <taxon>Caudoviricetes</taxon>
        <taxon>Mesyanzhinovviridae</taxon>
        <taxon>Bradleyvirinae</taxon>
        <taxon>Abidjanvirus</taxon>
        <taxon>Abidjanvirus Ab18</taxon>
        <taxon>Pseudomonas virus Ab18</taxon>
    </lineage>
</organism>
<sequence>MKVNDKQIGGEHYRSKVQHWDFVSLNGISYVLGCATKYVSRWRKKHNYPELFRQVASCFGVKLPTPQEDLLKSVHYIEKAIELHKAGRLPAPGSLLRPRVSVDDFAKANKLTPQEREVIWILTCWDDPDQLRTAILHIEEMAKEGK</sequence>
<reference evidence="1 2" key="1">
    <citation type="journal article" date="2015" name="PLoS ONE">
        <title>Investigation of a Large Collection of Pseudomonas aeruginosa Bacteriophages Collected from a Single Environmental Source in Abidjan, Cote d'Ivoire.</title>
        <authorList>
            <person name="Essoh C."/>
            <person name="Latino L."/>
            <person name="Midoux C."/>
            <person name="Blouin Y."/>
            <person name="Loukou G."/>
            <person name="Nguetta S.P."/>
            <person name="Lathro S."/>
            <person name="Cablanmian A."/>
            <person name="Kouassi A.K."/>
            <person name="Vergnaud G."/>
            <person name="Pourcel C."/>
        </authorList>
    </citation>
    <scope>NUCLEOTIDE SEQUENCE [LARGE SCALE GENOMIC DNA]</scope>
    <source>
        <strain evidence="1">Ab18</strain>
    </source>
</reference>
<dbReference type="GeneID" id="23680001"/>
<gene>
    <name evidence="1" type="primary">ORF16</name>
</gene>
<proteinExistence type="predicted"/>
<dbReference type="RefSeq" id="YP_009125119.1">
    <property type="nucleotide sequence ID" value="NC_026594.1"/>
</dbReference>
<dbReference type="EMBL" id="LN610577">
    <property type="protein sequence ID" value="CEF89655.1"/>
    <property type="molecule type" value="Genomic_DNA"/>
</dbReference>
<dbReference type="OrthoDB" id="14274at10239"/>
<protein>
    <submittedName>
        <fullName evidence="1">Uncharacterized protein</fullName>
    </submittedName>
</protein>
<evidence type="ECO:0000313" key="2">
    <source>
        <dbReference type="Proteomes" id="UP000030226"/>
    </source>
</evidence>
<accession>A0A0A1IVR5</accession>